<dbReference type="Gene3D" id="3.60.130.10">
    <property type="entry name" value="Clavaminate synthase-like"/>
    <property type="match status" value="1"/>
</dbReference>
<name>A0A0D0AHA1_9AGAM</name>
<dbReference type="EMBL" id="KN835447">
    <property type="protein sequence ID" value="KIK37479.1"/>
    <property type="molecule type" value="Genomic_DNA"/>
</dbReference>
<keyword evidence="5" id="KW-0408">Iron</keyword>
<dbReference type="SUPFAM" id="SSF51197">
    <property type="entry name" value="Clavaminate synthase-like"/>
    <property type="match status" value="1"/>
</dbReference>
<evidence type="ECO:0000256" key="2">
    <source>
        <dbReference type="ARBA" id="ARBA00022723"/>
    </source>
</evidence>
<dbReference type="STRING" id="930992.A0A0D0AHA1"/>
<keyword evidence="4" id="KW-0560">Oxidoreductase</keyword>
<protein>
    <recommendedName>
        <fullName evidence="6">TauD/TfdA-like domain-containing protein</fullName>
    </recommendedName>
</protein>
<dbReference type="Proteomes" id="UP000054485">
    <property type="component" value="Unassembled WGS sequence"/>
</dbReference>
<evidence type="ECO:0000256" key="1">
    <source>
        <dbReference type="ARBA" id="ARBA00005896"/>
    </source>
</evidence>
<evidence type="ECO:0000313" key="7">
    <source>
        <dbReference type="EMBL" id="KIK37479.1"/>
    </source>
</evidence>
<keyword evidence="2" id="KW-0479">Metal-binding</keyword>
<evidence type="ECO:0000259" key="6">
    <source>
        <dbReference type="Pfam" id="PF02668"/>
    </source>
</evidence>
<dbReference type="InterPro" id="IPR051323">
    <property type="entry name" value="AtsK-like"/>
</dbReference>
<proteinExistence type="inferred from homology"/>
<dbReference type="Pfam" id="PF02668">
    <property type="entry name" value="TauD"/>
    <property type="match status" value="1"/>
</dbReference>
<accession>A0A0D0AHA1</accession>
<evidence type="ECO:0000256" key="5">
    <source>
        <dbReference type="ARBA" id="ARBA00023004"/>
    </source>
</evidence>
<reference evidence="8" key="2">
    <citation type="submission" date="2015-01" db="EMBL/GenBank/DDBJ databases">
        <title>Evolutionary Origins and Diversification of the Mycorrhizal Mutualists.</title>
        <authorList>
            <consortium name="DOE Joint Genome Institute"/>
            <consortium name="Mycorrhizal Genomics Consortium"/>
            <person name="Kohler A."/>
            <person name="Kuo A."/>
            <person name="Nagy L.G."/>
            <person name="Floudas D."/>
            <person name="Copeland A."/>
            <person name="Barry K.W."/>
            <person name="Cichocki N."/>
            <person name="Veneault-Fourrey C."/>
            <person name="LaButti K."/>
            <person name="Lindquist E.A."/>
            <person name="Lipzen A."/>
            <person name="Lundell T."/>
            <person name="Morin E."/>
            <person name="Murat C."/>
            <person name="Riley R."/>
            <person name="Ohm R."/>
            <person name="Sun H."/>
            <person name="Tunlid A."/>
            <person name="Henrissat B."/>
            <person name="Grigoriev I.V."/>
            <person name="Hibbett D.S."/>
            <person name="Martin F."/>
        </authorList>
    </citation>
    <scope>NUCLEOTIDE SEQUENCE [LARGE SCALE GENOMIC DNA]</scope>
    <source>
        <strain evidence="8">UH-Slu-Lm8-n1</strain>
    </source>
</reference>
<dbReference type="PANTHER" id="PTHR30468">
    <property type="entry name" value="ALPHA-KETOGLUTARATE-DEPENDENT SULFONATE DIOXYGENASE"/>
    <property type="match status" value="1"/>
</dbReference>
<evidence type="ECO:0000256" key="4">
    <source>
        <dbReference type="ARBA" id="ARBA00023002"/>
    </source>
</evidence>
<dbReference type="GO" id="GO:0046872">
    <property type="term" value="F:metal ion binding"/>
    <property type="evidence" value="ECO:0007669"/>
    <property type="project" value="UniProtKB-KW"/>
</dbReference>
<gene>
    <name evidence="7" type="ORF">CY34DRAFT_810273</name>
</gene>
<sequence length="218" mass="24475">MSLAGLTNTSLAVVRDQELSVHEQVDIARRFESLHKYATTLVTQEPGLEDVQGESDCLKTPTSDAARCPDASTFSKIELWPRDVTYEIQPPNTTSLKVTTGPEYGGDTLLMLFIPASAHECRHTSRVSQLCTARSRKRRDLARLASAPIASQSKPYTLSFVSPGWKRVYVNPGVTRRMLGVPKRESDTSLNVVFHQVAEHVDFRVRFHREPNSIAFRY</sequence>
<dbReference type="InParanoid" id="A0A0D0AHA1"/>
<comment type="similarity">
    <text evidence="1">Belongs to the TfdA dioxygenase family.</text>
</comment>
<dbReference type="GO" id="GO:0005737">
    <property type="term" value="C:cytoplasm"/>
    <property type="evidence" value="ECO:0007669"/>
    <property type="project" value="TreeGrafter"/>
</dbReference>
<evidence type="ECO:0000256" key="3">
    <source>
        <dbReference type="ARBA" id="ARBA00022964"/>
    </source>
</evidence>
<dbReference type="OrthoDB" id="2665486at2759"/>
<dbReference type="InterPro" id="IPR042098">
    <property type="entry name" value="TauD-like_sf"/>
</dbReference>
<reference evidence="7 8" key="1">
    <citation type="submission" date="2014-04" db="EMBL/GenBank/DDBJ databases">
        <authorList>
            <consortium name="DOE Joint Genome Institute"/>
            <person name="Kuo A."/>
            <person name="Ruytinx J."/>
            <person name="Rineau F."/>
            <person name="Colpaert J."/>
            <person name="Kohler A."/>
            <person name="Nagy L.G."/>
            <person name="Floudas D."/>
            <person name="Copeland A."/>
            <person name="Barry K.W."/>
            <person name="Cichocki N."/>
            <person name="Veneault-Fourrey C."/>
            <person name="LaButti K."/>
            <person name="Lindquist E.A."/>
            <person name="Lipzen A."/>
            <person name="Lundell T."/>
            <person name="Morin E."/>
            <person name="Murat C."/>
            <person name="Sun H."/>
            <person name="Tunlid A."/>
            <person name="Henrissat B."/>
            <person name="Grigoriev I.V."/>
            <person name="Hibbett D.S."/>
            <person name="Martin F."/>
            <person name="Nordberg H.P."/>
            <person name="Cantor M.N."/>
            <person name="Hua S.X."/>
        </authorList>
    </citation>
    <scope>NUCLEOTIDE SEQUENCE [LARGE SCALE GENOMIC DNA]</scope>
    <source>
        <strain evidence="7 8">UH-Slu-Lm8-n1</strain>
    </source>
</reference>
<feature type="domain" description="TauD/TfdA-like" evidence="6">
    <location>
        <begin position="9"/>
        <end position="216"/>
    </location>
</feature>
<dbReference type="AlphaFoldDB" id="A0A0D0AHA1"/>
<dbReference type="GO" id="GO:0016706">
    <property type="term" value="F:2-oxoglutarate-dependent dioxygenase activity"/>
    <property type="evidence" value="ECO:0007669"/>
    <property type="project" value="TreeGrafter"/>
</dbReference>
<keyword evidence="8" id="KW-1185">Reference proteome</keyword>
<dbReference type="HOGENOM" id="CLU_1321670_0_0_1"/>
<evidence type="ECO:0000313" key="8">
    <source>
        <dbReference type="Proteomes" id="UP000054485"/>
    </source>
</evidence>
<keyword evidence="3" id="KW-0223">Dioxygenase</keyword>
<dbReference type="PANTHER" id="PTHR30468:SF31">
    <property type="entry name" value="ALPHA-KETOGLUTARATE-DEPENDENT SULFONATE DIOXYGENASE-RELATED"/>
    <property type="match status" value="1"/>
</dbReference>
<dbReference type="InterPro" id="IPR003819">
    <property type="entry name" value="TauD/TfdA-like"/>
</dbReference>
<organism evidence="7 8">
    <name type="scientific">Suillus luteus UH-Slu-Lm8-n1</name>
    <dbReference type="NCBI Taxonomy" id="930992"/>
    <lineage>
        <taxon>Eukaryota</taxon>
        <taxon>Fungi</taxon>
        <taxon>Dikarya</taxon>
        <taxon>Basidiomycota</taxon>
        <taxon>Agaricomycotina</taxon>
        <taxon>Agaricomycetes</taxon>
        <taxon>Agaricomycetidae</taxon>
        <taxon>Boletales</taxon>
        <taxon>Suillineae</taxon>
        <taxon>Suillaceae</taxon>
        <taxon>Suillus</taxon>
    </lineage>
</organism>